<dbReference type="EMBL" id="CP060790">
    <property type="protein sequence ID" value="QNP60234.1"/>
    <property type="molecule type" value="Genomic_DNA"/>
</dbReference>
<dbReference type="PANTHER" id="PTHR30469:SF15">
    <property type="entry name" value="HLYD FAMILY OF SECRETION PROTEINS"/>
    <property type="match status" value="1"/>
</dbReference>
<dbReference type="Gene3D" id="1.10.287.470">
    <property type="entry name" value="Helix hairpin bin"/>
    <property type="match status" value="1"/>
</dbReference>
<dbReference type="GO" id="GO:0015562">
    <property type="term" value="F:efflux transmembrane transporter activity"/>
    <property type="evidence" value="ECO:0007669"/>
    <property type="project" value="InterPro"/>
</dbReference>
<evidence type="ECO:0000259" key="3">
    <source>
        <dbReference type="Pfam" id="PF25917"/>
    </source>
</evidence>
<dbReference type="InterPro" id="IPR058625">
    <property type="entry name" value="MdtA-like_BSH"/>
</dbReference>
<dbReference type="KEGG" id="amon:H9L24_04910"/>
<dbReference type="Gene3D" id="2.40.50.100">
    <property type="match status" value="1"/>
</dbReference>
<evidence type="ECO:0000256" key="2">
    <source>
        <dbReference type="SAM" id="Coils"/>
    </source>
</evidence>
<organism evidence="4 5">
    <name type="scientific">Paenacidovorax monticola</name>
    <dbReference type="NCBI Taxonomy" id="1926868"/>
    <lineage>
        <taxon>Bacteria</taxon>
        <taxon>Pseudomonadati</taxon>
        <taxon>Pseudomonadota</taxon>
        <taxon>Betaproteobacteria</taxon>
        <taxon>Burkholderiales</taxon>
        <taxon>Comamonadaceae</taxon>
        <taxon>Paenacidovorax</taxon>
    </lineage>
</organism>
<dbReference type="RefSeq" id="WP_187737215.1">
    <property type="nucleotide sequence ID" value="NZ_CP060790.1"/>
</dbReference>
<keyword evidence="2" id="KW-0175">Coiled coil</keyword>
<dbReference type="Gene3D" id="2.40.30.170">
    <property type="match status" value="1"/>
</dbReference>
<dbReference type="SUPFAM" id="SSF111369">
    <property type="entry name" value="HlyD-like secretion proteins"/>
    <property type="match status" value="1"/>
</dbReference>
<comment type="similarity">
    <text evidence="1">Belongs to the membrane fusion protein (MFP) (TC 8.A.1) family.</text>
</comment>
<name>A0A7H0HI68_9BURK</name>
<dbReference type="AlphaFoldDB" id="A0A7H0HI68"/>
<accession>A0A7H0HI68</accession>
<dbReference type="Pfam" id="PF25917">
    <property type="entry name" value="BSH_RND"/>
    <property type="match status" value="1"/>
</dbReference>
<dbReference type="Gene3D" id="2.40.420.20">
    <property type="match status" value="1"/>
</dbReference>
<gene>
    <name evidence="4" type="ORF">H9L24_04910</name>
</gene>
<dbReference type="Proteomes" id="UP000516057">
    <property type="component" value="Chromosome"/>
</dbReference>
<evidence type="ECO:0000313" key="4">
    <source>
        <dbReference type="EMBL" id="QNP60234.1"/>
    </source>
</evidence>
<dbReference type="InterPro" id="IPR006143">
    <property type="entry name" value="RND_pump_MFP"/>
</dbReference>
<sequence>MKRWIPWVATAIVIVVLGSGVWRAVAARKAQQQALTESTQRGEAVLALQPSELLTVRRQALALGLPVSGALRALHSASVKARVAGELQDLAVREGDSVRAGQVVARIDATETAARLRQAQQQADAAKAQVDISQRQFNNNRALVDQGFISTTALETSQASLQSAQASYQAATAAADVARKALEDTVLRSPINGLVAQRLAQNGERVGVDLRVLEIVDLSRLELEALIAPVDAAQVRVGQQASLRIEGSSLPVAATVVRINPSAQSGSRSVPVYLEIDTAGAGAARPLLRQGLFVQGVLETGRAEPLAVPLDAVRTDKPRPYVQAVENDRIVHREVQTGARAQLEGATMVAIEGLPEGTAIVAGSLGPLREGTAVRGAPSASTTR</sequence>
<evidence type="ECO:0000256" key="1">
    <source>
        <dbReference type="ARBA" id="ARBA00009477"/>
    </source>
</evidence>
<keyword evidence="5" id="KW-1185">Reference proteome</keyword>
<reference evidence="4 5" key="1">
    <citation type="submission" date="2020-08" db="EMBL/GenBank/DDBJ databases">
        <title>Genome sequence of Acidovorax monticola KACC 19171T.</title>
        <authorList>
            <person name="Hyun D.-W."/>
            <person name="Bae J.-W."/>
        </authorList>
    </citation>
    <scope>NUCLEOTIDE SEQUENCE [LARGE SCALE GENOMIC DNA]</scope>
    <source>
        <strain evidence="4 5">KACC 19171</strain>
    </source>
</reference>
<evidence type="ECO:0000313" key="5">
    <source>
        <dbReference type="Proteomes" id="UP000516057"/>
    </source>
</evidence>
<dbReference type="PANTHER" id="PTHR30469">
    <property type="entry name" value="MULTIDRUG RESISTANCE PROTEIN MDTA"/>
    <property type="match status" value="1"/>
</dbReference>
<feature type="coiled-coil region" evidence="2">
    <location>
        <begin position="109"/>
        <end position="136"/>
    </location>
</feature>
<feature type="domain" description="Multidrug resistance protein MdtA-like barrel-sandwich hybrid" evidence="3">
    <location>
        <begin position="76"/>
        <end position="206"/>
    </location>
</feature>
<dbReference type="NCBIfam" id="TIGR01730">
    <property type="entry name" value="RND_mfp"/>
    <property type="match status" value="1"/>
</dbReference>
<dbReference type="GO" id="GO:1990281">
    <property type="term" value="C:efflux pump complex"/>
    <property type="evidence" value="ECO:0007669"/>
    <property type="project" value="TreeGrafter"/>
</dbReference>
<proteinExistence type="inferred from homology"/>
<protein>
    <submittedName>
        <fullName evidence="4">Efflux RND transporter periplasmic adaptor subunit</fullName>
    </submittedName>
</protein>